<accession>A0A0E3Q419</accession>
<dbReference type="KEGG" id="mvc:MSVAZ_1876"/>
<dbReference type="HOGENOM" id="CLU_881699_0_0_2"/>
<organism evidence="2 3">
    <name type="scientific">Methanosarcina vacuolata Z-761</name>
    <dbReference type="NCBI Taxonomy" id="1434123"/>
    <lineage>
        <taxon>Archaea</taxon>
        <taxon>Methanobacteriati</taxon>
        <taxon>Methanobacteriota</taxon>
        <taxon>Stenosarchaea group</taxon>
        <taxon>Methanomicrobia</taxon>
        <taxon>Methanosarcinales</taxon>
        <taxon>Methanosarcinaceae</taxon>
        <taxon>Methanosarcina</taxon>
    </lineage>
</organism>
<sequence length="276" mass="30559">MIVKTLKLISRFAMVLIILSIVPTGSFASENATLENSTDLIYGPGSCPSCPAGNISEENYTEVQADMLDSISKRITELQNLYIEISKVSNASDFQTVLSRKRQANEGMENDGRNVEPDEMQTETDEGHEFCHILLENITDENFTDVQAVILDSLQNMTERAEAAQTRLTEAGDSSKAEELNEKITEIQDLYTEVSEASTAAELKEVLLTHEQAKALDSVEEKIELLKARVNESENASDEQLNSSITELTALMKDIKGAESFDELKKIMHSSRDSAV</sequence>
<reference evidence="2 3" key="1">
    <citation type="submission" date="2014-07" db="EMBL/GenBank/DDBJ databases">
        <title>Methanogenic archaea and the global carbon cycle.</title>
        <authorList>
            <person name="Henriksen J.R."/>
            <person name="Luke J."/>
            <person name="Reinhart S."/>
            <person name="Benedict M.N."/>
            <person name="Youngblut N.D."/>
            <person name="Metcalf M.E."/>
            <person name="Whitaker R.J."/>
            <person name="Metcalf W.W."/>
        </authorList>
    </citation>
    <scope>NUCLEOTIDE SEQUENCE [LARGE SCALE GENOMIC DNA]</scope>
    <source>
        <strain evidence="2 3">Z-761</strain>
    </source>
</reference>
<evidence type="ECO:0000313" key="3">
    <source>
        <dbReference type="Proteomes" id="UP000033096"/>
    </source>
</evidence>
<dbReference type="AlphaFoldDB" id="A0A0E3Q419"/>
<dbReference type="GeneID" id="24810324"/>
<proteinExistence type="predicted"/>
<dbReference type="Proteomes" id="UP000033096">
    <property type="component" value="Chromosome"/>
</dbReference>
<evidence type="ECO:0000256" key="1">
    <source>
        <dbReference type="SAM" id="Coils"/>
    </source>
</evidence>
<feature type="coiled-coil region" evidence="1">
    <location>
        <begin position="151"/>
        <end position="236"/>
    </location>
</feature>
<dbReference type="EMBL" id="CP009520">
    <property type="protein sequence ID" value="AKB44145.1"/>
    <property type="molecule type" value="Genomic_DNA"/>
</dbReference>
<dbReference type="RefSeq" id="WP_048120623.1">
    <property type="nucleotide sequence ID" value="NZ_CP009520.1"/>
</dbReference>
<keyword evidence="1" id="KW-0175">Coiled coil</keyword>
<evidence type="ECO:0000313" key="2">
    <source>
        <dbReference type="EMBL" id="AKB44145.1"/>
    </source>
</evidence>
<keyword evidence="3" id="KW-1185">Reference proteome</keyword>
<protein>
    <submittedName>
        <fullName evidence="2">Uncharacterized protein</fullName>
    </submittedName>
</protein>
<dbReference type="PATRIC" id="fig|1434123.4.peg.2271"/>
<name>A0A0E3Q419_9EURY</name>
<gene>
    <name evidence="2" type="ORF">MSVAZ_1876</name>
</gene>